<accession>C5XI25</accession>
<feature type="transmembrane region" description="Helical" evidence="2">
    <location>
        <begin position="104"/>
        <end position="125"/>
    </location>
</feature>
<dbReference type="InParanoid" id="C5XI25"/>
<dbReference type="Gramene" id="EES02830">
    <property type="protein sequence ID" value="EES02830"/>
    <property type="gene ID" value="SORBI_3003G140800"/>
</dbReference>
<keyword evidence="4" id="KW-1185">Reference proteome</keyword>
<dbReference type="eggNOG" id="ENOG502QQ21">
    <property type="taxonomic scope" value="Eukaryota"/>
</dbReference>
<sequence>MAWQWQCFLSFAVVAVSAAASLGAIIRANNKLRRRRPPREDDAASAAAPPPPWISCWSLVPPSWLLAFRATAAVALAAVLAWDLRTYDPSIMMYYTEWTLLLEIAYFAAATLCSAYGCRMVYYYYPSRDRAVDPDPESDDKRLLGQSGGGDEANPNGDDAWKGAGRLGLQLMQIGYQVSAGAVVLTDAVFWGLIVPFTLSAHFSLNAVMACIHSLNLVFLLIETALNNLDFPWFRMPYFVLWTCLYVIIQWIAHVCGMTWWPYPFLRPESSLAPLWYLAMALLHFPCYLVYWLIVRAKSGCLIHMQVAYRS</sequence>
<evidence type="ECO:0000256" key="1">
    <source>
        <dbReference type="SAM" id="MobiDB-lite"/>
    </source>
</evidence>
<dbReference type="PANTHER" id="PTHR12242">
    <property type="entry name" value="OS02G0130600 PROTEIN-RELATED"/>
    <property type="match status" value="1"/>
</dbReference>
<dbReference type="AlphaFoldDB" id="C5XI25"/>
<feature type="transmembrane region" description="Helical" evidence="2">
    <location>
        <begin position="64"/>
        <end position="84"/>
    </location>
</feature>
<proteinExistence type="predicted"/>
<keyword evidence="2" id="KW-0472">Membrane</keyword>
<feature type="transmembrane region" description="Helical" evidence="2">
    <location>
        <begin position="6"/>
        <end position="26"/>
    </location>
</feature>
<protein>
    <submittedName>
        <fullName evidence="3">Uncharacterized protein</fullName>
    </submittedName>
</protein>
<dbReference type="HOGENOM" id="CLU_051754_0_0_1"/>
<dbReference type="OMA" id="DLTIMVY"/>
<feature type="transmembrane region" description="Helical" evidence="2">
    <location>
        <begin position="275"/>
        <end position="295"/>
    </location>
</feature>
<dbReference type="Proteomes" id="UP000000768">
    <property type="component" value="Chromosome 3"/>
</dbReference>
<evidence type="ECO:0000313" key="4">
    <source>
        <dbReference type="Proteomes" id="UP000000768"/>
    </source>
</evidence>
<dbReference type="PANTHER" id="PTHR12242:SF42">
    <property type="entry name" value="OS01G0295600 PROTEIN"/>
    <property type="match status" value="1"/>
</dbReference>
<reference evidence="4" key="2">
    <citation type="journal article" date="2018" name="Plant J.">
        <title>The Sorghum bicolor reference genome: improved assembly, gene annotations, a transcriptome atlas, and signatures of genome organization.</title>
        <authorList>
            <person name="McCormick R.F."/>
            <person name="Truong S.K."/>
            <person name="Sreedasyam A."/>
            <person name="Jenkins J."/>
            <person name="Shu S."/>
            <person name="Sims D."/>
            <person name="Kennedy M."/>
            <person name="Amirebrahimi M."/>
            <person name="Weers B.D."/>
            <person name="McKinley B."/>
            <person name="Mattison A."/>
            <person name="Morishige D.T."/>
            <person name="Grimwood J."/>
            <person name="Schmutz J."/>
            <person name="Mullet J.E."/>
        </authorList>
    </citation>
    <scope>NUCLEOTIDE SEQUENCE [LARGE SCALE GENOMIC DNA]</scope>
    <source>
        <strain evidence="4">cv. BTx623</strain>
    </source>
</reference>
<feature type="transmembrane region" description="Helical" evidence="2">
    <location>
        <begin position="174"/>
        <end position="197"/>
    </location>
</feature>
<dbReference type="GO" id="GO:0016020">
    <property type="term" value="C:membrane"/>
    <property type="evidence" value="ECO:0000318"/>
    <property type="project" value="GO_Central"/>
</dbReference>
<organism evidence="3 4">
    <name type="scientific">Sorghum bicolor</name>
    <name type="common">Sorghum</name>
    <name type="synonym">Sorghum vulgare</name>
    <dbReference type="NCBI Taxonomy" id="4558"/>
    <lineage>
        <taxon>Eukaryota</taxon>
        <taxon>Viridiplantae</taxon>
        <taxon>Streptophyta</taxon>
        <taxon>Embryophyta</taxon>
        <taxon>Tracheophyta</taxon>
        <taxon>Spermatophyta</taxon>
        <taxon>Magnoliopsida</taxon>
        <taxon>Liliopsida</taxon>
        <taxon>Poales</taxon>
        <taxon>Poaceae</taxon>
        <taxon>PACMAD clade</taxon>
        <taxon>Panicoideae</taxon>
        <taxon>Andropogonodae</taxon>
        <taxon>Andropogoneae</taxon>
        <taxon>Sorghinae</taxon>
        <taxon>Sorghum</taxon>
    </lineage>
</organism>
<name>C5XI25_SORBI</name>
<feature type="compositionally biased region" description="Basic and acidic residues" evidence="1">
    <location>
        <begin position="131"/>
        <end position="143"/>
    </location>
</feature>
<evidence type="ECO:0000313" key="3">
    <source>
        <dbReference type="EMBL" id="EES02830.1"/>
    </source>
</evidence>
<feature type="transmembrane region" description="Helical" evidence="2">
    <location>
        <begin position="238"/>
        <end position="263"/>
    </location>
</feature>
<gene>
    <name evidence="3" type="ORF">SORBI_3003G140800</name>
</gene>
<reference evidence="3 4" key="1">
    <citation type="journal article" date="2009" name="Nature">
        <title>The Sorghum bicolor genome and the diversification of grasses.</title>
        <authorList>
            <person name="Paterson A.H."/>
            <person name="Bowers J.E."/>
            <person name="Bruggmann R."/>
            <person name="Dubchak I."/>
            <person name="Grimwood J."/>
            <person name="Gundlach H."/>
            <person name="Haberer G."/>
            <person name="Hellsten U."/>
            <person name="Mitros T."/>
            <person name="Poliakov A."/>
            <person name="Schmutz J."/>
            <person name="Spannagl M."/>
            <person name="Tang H."/>
            <person name="Wang X."/>
            <person name="Wicker T."/>
            <person name="Bharti A.K."/>
            <person name="Chapman J."/>
            <person name="Feltus F.A."/>
            <person name="Gowik U."/>
            <person name="Grigoriev I.V."/>
            <person name="Lyons E."/>
            <person name="Maher C.A."/>
            <person name="Martis M."/>
            <person name="Narechania A."/>
            <person name="Otillar R.P."/>
            <person name="Penning B.W."/>
            <person name="Salamov A.A."/>
            <person name="Wang Y."/>
            <person name="Zhang L."/>
            <person name="Carpita N.C."/>
            <person name="Freeling M."/>
            <person name="Gingle A.R."/>
            <person name="Hash C.T."/>
            <person name="Keller B."/>
            <person name="Klein P."/>
            <person name="Kresovich S."/>
            <person name="McCann M.C."/>
            <person name="Ming R."/>
            <person name="Peterson D.G."/>
            <person name="Mehboob-ur-Rahman"/>
            <person name="Ware D."/>
            <person name="Westhoff P."/>
            <person name="Mayer K.F."/>
            <person name="Messing J."/>
            <person name="Rokhsar D.S."/>
        </authorList>
    </citation>
    <scope>NUCLEOTIDE SEQUENCE [LARGE SCALE GENOMIC DNA]</scope>
    <source>
        <strain evidence="4">cv. BTx623</strain>
    </source>
</reference>
<keyword evidence="2" id="KW-0812">Transmembrane</keyword>
<dbReference type="ExpressionAtlas" id="C5XI25">
    <property type="expression patterns" value="baseline"/>
</dbReference>
<keyword evidence="2" id="KW-1133">Transmembrane helix</keyword>
<feature type="transmembrane region" description="Helical" evidence="2">
    <location>
        <begin position="203"/>
        <end position="226"/>
    </location>
</feature>
<feature type="region of interest" description="Disordered" evidence="1">
    <location>
        <begin position="131"/>
        <end position="157"/>
    </location>
</feature>
<evidence type="ECO:0000256" key="2">
    <source>
        <dbReference type="SAM" id="Phobius"/>
    </source>
</evidence>
<dbReference type="EMBL" id="CM000762">
    <property type="protein sequence ID" value="EES02830.1"/>
    <property type="molecule type" value="Genomic_DNA"/>
</dbReference>